<proteinExistence type="predicted"/>
<dbReference type="AlphaFoldDB" id="A0AAV4EBG3"/>
<evidence type="ECO:0000313" key="2">
    <source>
        <dbReference type="EMBL" id="GFR58015.1"/>
    </source>
</evidence>
<dbReference type="EMBL" id="BMAT01003581">
    <property type="protein sequence ID" value="GFR58015.1"/>
    <property type="molecule type" value="Genomic_DNA"/>
</dbReference>
<accession>A0AAV4EBG3</accession>
<comment type="caution">
    <text evidence="2">The sequence shown here is derived from an EMBL/GenBank/DDBJ whole genome shotgun (WGS) entry which is preliminary data.</text>
</comment>
<evidence type="ECO:0000259" key="1">
    <source>
        <dbReference type="PROSITE" id="PS50003"/>
    </source>
</evidence>
<feature type="domain" description="PH" evidence="1">
    <location>
        <begin position="1"/>
        <end position="21"/>
    </location>
</feature>
<reference evidence="2 3" key="1">
    <citation type="journal article" date="2021" name="Elife">
        <title>Chloroplast acquisition without the gene transfer in kleptoplastic sea slugs, Plakobranchus ocellatus.</title>
        <authorList>
            <person name="Maeda T."/>
            <person name="Takahashi S."/>
            <person name="Yoshida T."/>
            <person name="Shimamura S."/>
            <person name="Takaki Y."/>
            <person name="Nagai Y."/>
            <person name="Toyoda A."/>
            <person name="Suzuki Y."/>
            <person name="Arimoto A."/>
            <person name="Ishii H."/>
            <person name="Satoh N."/>
            <person name="Nishiyama T."/>
            <person name="Hasebe M."/>
            <person name="Maruyama T."/>
            <person name="Minagawa J."/>
            <person name="Obokata J."/>
            <person name="Shigenobu S."/>
        </authorList>
    </citation>
    <scope>NUCLEOTIDE SEQUENCE [LARGE SCALE GENOMIC DNA]</scope>
</reference>
<organism evidence="2 3">
    <name type="scientific">Elysia marginata</name>
    <dbReference type="NCBI Taxonomy" id="1093978"/>
    <lineage>
        <taxon>Eukaryota</taxon>
        <taxon>Metazoa</taxon>
        <taxon>Spiralia</taxon>
        <taxon>Lophotrochozoa</taxon>
        <taxon>Mollusca</taxon>
        <taxon>Gastropoda</taxon>
        <taxon>Heterobranchia</taxon>
        <taxon>Euthyneura</taxon>
        <taxon>Panpulmonata</taxon>
        <taxon>Sacoglossa</taxon>
        <taxon>Placobranchoidea</taxon>
        <taxon>Plakobranchidae</taxon>
        <taxon>Elysia</taxon>
    </lineage>
</organism>
<dbReference type="Proteomes" id="UP000762676">
    <property type="component" value="Unassembled WGS sequence"/>
</dbReference>
<sequence>MKTKKEEEEEEWEAALHQFKQAPQNSPTAHCAAESPGEVLLAAGNKVKDGCDARLPDLDNCTPLYAIG</sequence>
<name>A0AAV4EBG3_9GAST</name>
<evidence type="ECO:0000313" key="3">
    <source>
        <dbReference type="Proteomes" id="UP000762676"/>
    </source>
</evidence>
<dbReference type="PROSITE" id="PS50003">
    <property type="entry name" value="PH_DOMAIN"/>
    <property type="match status" value="1"/>
</dbReference>
<protein>
    <recommendedName>
        <fullName evidence="1">PH domain-containing protein</fullName>
    </recommendedName>
</protein>
<keyword evidence="3" id="KW-1185">Reference proteome</keyword>
<dbReference type="InterPro" id="IPR001849">
    <property type="entry name" value="PH_domain"/>
</dbReference>
<gene>
    <name evidence="2" type="ORF">ElyMa_001758500</name>
</gene>